<accession>A0A655D2E4</accession>
<proteinExistence type="predicted"/>
<evidence type="ECO:0000313" key="2">
    <source>
        <dbReference type="Proteomes" id="UP000041314"/>
    </source>
</evidence>
<protein>
    <submittedName>
        <fullName evidence="1">Uncharacterized protein</fullName>
    </submittedName>
</protein>
<dbReference type="AlphaFoldDB" id="A0A655D2E4"/>
<dbReference type="Proteomes" id="UP000041314">
    <property type="component" value="Unassembled WGS sequence"/>
</dbReference>
<organism evidence="1 2">
    <name type="scientific">Salmonella enterica subsp. enterica serovar Bovismorbificans</name>
    <dbReference type="NCBI Taxonomy" id="58097"/>
    <lineage>
        <taxon>Bacteria</taxon>
        <taxon>Pseudomonadati</taxon>
        <taxon>Pseudomonadota</taxon>
        <taxon>Gammaproteobacteria</taxon>
        <taxon>Enterobacterales</taxon>
        <taxon>Enterobacteriaceae</taxon>
        <taxon>Salmonella</taxon>
    </lineage>
</organism>
<evidence type="ECO:0000313" key="1">
    <source>
        <dbReference type="EMBL" id="CNU41449.1"/>
    </source>
</evidence>
<gene>
    <name evidence="1" type="ORF">ERS008198_02718</name>
</gene>
<dbReference type="EMBL" id="CQPA01000021">
    <property type="protein sequence ID" value="CNU41449.1"/>
    <property type="molecule type" value="Genomic_DNA"/>
</dbReference>
<name>A0A655D2E4_SALET</name>
<reference evidence="1 2" key="1">
    <citation type="submission" date="2015-03" db="EMBL/GenBank/DDBJ databases">
        <authorList>
            <consortium name="Pathogen Informatics"/>
        </authorList>
    </citation>
    <scope>NUCLEOTIDE SEQUENCE [LARGE SCALE GENOMIC DNA]</scope>
    <source>
        <strain evidence="1 2">A1104</strain>
    </source>
</reference>
<sequence length="86" mass="10006">MRRPDTNGAKRIGKAKIGQRIHQYNWREYFAPQTTLLHGVMADGPLRLNQRQAVIIHHLLQTFFILCRQPFGFCRGIIQVKPDHNA</sequence>